<dbReference type="Pfam" id="PF08241">
    <property type="entry name" value="Methyltransf_11"/>
    <property type="match status" value="1"/>
</dbReference>
<dbReference type="STRING" id="1208583.COMX_09772"/>
<name>W7E389_9PROT</name>
<evidence type="ECO:0000256" key="2">
    <source>
        <dbReference type="ARBA" id="ARBA00022679"/>
    </source>
</evidence>
<protein>
    <submittedName>
        <fullName evidence="4">Methyltransferase</fullName>
    </submittedName>
</protein>
<sequence>MTVPVLFNRKLVRYHRDRAARHSQAVRGIVEACAERLLDRLDDIQRPFKDALEIGGRGVIAPVLQSRGMSVVSGDLSQRLVSLNKVTSVCMDEECFPFKAQSFDLVVASFNLHWVNDLPGALIQIKNILRPDGLFLAAIPILPTLSMLRDIMAEEELELSDRVFPRVSPFPDLRACATLMQRVGFALPVVDKEEVELVYRSAVGLMQDLRFSGETNALVEQKKTFSNRALIAHYFARLEEQGEFKMPLHFAILTGWAPDASQQQPLKPGQFSVSLEEMLTQ</sequence>
<dbReference type="Gene3D" id="3.40.50.150">
    <property type="entry name" value="Vaccinia Virus protein VP39"/>
    <property type="match status" value="1"/>
</dbReference>
<keyword evidence="1 4" id="KW-0489">Methyltransferase</keyword>
<organism evidence="4 5">
    <name type="scientific">Commensalibacter papalotli</name>
    <name type="common">ex Servin-Garciduenas et al. 2014</name>
    <dbReference type="NCBI Taxonomy" id="1208583"/>
    <lineage>
        <taxon>Bacteria</taxon>
        <taxon>Pseudomonadati</taxon>
        <taxon>Pseudomonadota</taxon>
        <taxon>Alphaproteobacteria</taxon>
        <taxon>Acetobacterales</taxon>
        <taxon>Acetobacteraceae</taxon>
    </lineage>
</organism>
<accession>W7E389</accession>
<evidence type="ECO:0000256" key="1">
    <source>
        <dbReference type="ARBA" id="ARBA00022603"/>
    </source>
</evidence>
<keyword evidence="2 4" id="KW-0808">Transferase</keyword>
<dbReference type="Proteomes" id="UP000019250">
    <property type="component" value="Unassembled WGS sequence"/>
</dbReference>
<dbReference type="PANTHER" id="PTHR13090:SF1">
    <property type="entry name" value="ARGININE-HYDROXYLASE NDUFAF5, MITOCHONDRIAL"/>
    <property type="match status" value="1"/>
</dbReference>
<dbReference type="EMBL" id="ATSX01000004">
    <property type="protein sequence ID" value="EUK17541.1"/>
    <property type="molecule type" value="Genomic_DNA"/>
</dbReference>
<dbReference type="GO" id="GO:0032259">
    <property type="term" value="P:methylation"/>
    <property type="evidence" value="ECO:0007669"/>
    <property type="project" value="UniProtKB-KW"/>
</dbReference>
<dbReference type="eggNOG" id="COG0500">
    <property type="taxonomic scope" value="Bacteria"/>
</dbReference>
<dbReference type="CDD" id="cd02440">
    <property type="entry name" value="AdoMet_MTases"/>
    <property type="match status" value="1"/>
</dbReference>
<dbReference type="SUPFAM" id="SSF53335">
    <property type="entry name" value="S-adenosyl-L-methionine-dependent methyltransferases"/>
    <property type="match status" value="1"/>
</dbReference>
<feature type="domain" description="Methyltransferase type 11" evidence="3">
    <location>
        <begin position="56"/>
        <end position="136"/>
    </location>
</feature>
<dbReference type="OrthoDB" id="9793723at2"/>
<dbReference type="InterPro" id="IPR029063">
    <property type="entry name" value="SAM-dependent_MTases_sf"/>
</dbReference>
<dbReference type="PANTHER" id="PTHR13090">
    <property type="entry name" value="ARGININE-HYDROXYLASE NDUFAF5, MITOCHONDRIAL"/>
    <property type="match status" value="1"/>
</dbReference>
<evidence type="ECO:0000313" key="4">
    <source>
        <dbReference type="EMBL" id="EUK17541.1"/>
    </source>
</evidence>
<dbReference type="AlphaFoldDB" id="W7E389"/>
<gene>
    <name evidence="4" type="ORF">COMX_09772</name>
</gene>
<dbReference type="RefSeq" id="WP_034340804.1">
    <property type="nucleotide sequence ID" value="NZ_ATSX01000004.1"/>
</dbReference>
<proteinExistence type="predicted"/>
<reference evidence="4 5" key="1">
    <citation type="journal article" date="2014" name="Genome Announc.">
        <title>Draft Genome Sequence of Commensalibacter papalotli MX01, a Symbiont Identified from the Guts of Overwintering Monarch Butterflies.</title>
        <authorList>
            <person name="Servin-Garciduenas L.E."/>
            <person name="Sanchez-Quinto A."/>
            <person name="Martinez-Romero E."/>
        </authorList>
    </citation>
    <scope>NUCLEOTIDE SEQUENCE [LARGE SCALE GENOMIC DNA]</scope>
    <source>
        <strain evidence="5">MX-MONARCH01</strain>
    </source>
</reference>
<dbReference type="GO" id="GO:0008757">
    <property type="term" value="F:S-adenosylmethionine-dependent methyltransferase activity"/>
    <property type="evidence" value="ECO:0007669"/>
    <property type="project" value="InterPro"/>
</dbReference>
<evidence type="ECO:0000259" key="3">
    <source>
        <dbReference type="Pfam" id="PF08241"/>
    </source>
</evidence>
<dbReference type="InterPro" id="IPR050602">
    <property type="entry name" value="Malonyl-ACP_OMT"/>
</dbReference>
<evidence type="ECO:0000313" key="5">
    <source>
        <dbReference type="Proteomes" id="UP000019250"/>
    </source>
</evidence>
<dbReference type="InterPro" id="IPR013216">
    <property type="entry name" value="Methyltransf_11"/>
</dbReference>
<keyword evidence="5" id="KW-1185">Reference proteome</keyword>
<comment type="caution">
    <text evidence="4">The sequence shown here is derived from an EMBL/GenBank/DDBJ whole genome shotgun (WGS) entry which is preliminary data.</text>
</comment>
<dbReference type="PATRIC" id="fig|1208583.4.peg.1972"/>